<keyword evidence="1" id="KW-1133">Transmembrane helix</keyword>
<evidence type="ECO:0000256" key="1">
    <source>
        <dbReference type="SAM" id="Phobius"/>
    </source>
</evidence>
<evidence type="ECO:0000313" key="2">
    <source>
        <dbReference type="EMBL" id="SPF54629.1"/>
    </source>
</evidence>
<keyword evidence="1" id="KW-0812">Transmembrane</keyword>
<sequence>MKLNIGEGTVVICQIVWDGLANLCFLAYFIISEGYESKMSNISIENLYNYMDSIYL</sequence>
<organism evidence="2 3">
    <name type="scientific">Candidatus Desulfosporosinus infrequens</name>
    <dbReference type="NCBI Taxonomy" id="2043169"/>
    <lineage>
        <taxon>Bacteria</taxon>
        <taxon>Bacillati</taxon>
        <taxon>Bacillota</taxon>
        <taxon>Clostridia</taxon>
        <taxon>Eubacteriales</taxon>
        <taxon>Desulfitobacteriaceae</taxon>
        <taxon>Desulfosporosinus</taxon>
    </lineage>
</organism>
<evidence type="ECO:0000313" key="3">
    <source>
        <dbReference type="Proteomes" id="UP000238916"/>
    </source>
</evidence>
<protein>
    <submittedName>
        <fullName evidence="2">Uncharacterized protein</fullName>
    </submittedName>
</protein>
<dbReference type="AlphaFoldDB" id="A0A2U3LS37"/>
<keyword evidence="1" id="KW-0472">Membrane</keyword>
<proteinExistence type="predicted"/>
<dbReference type="Proteomes" id="UP000238916">
    <property type="component" value="Unassembled WGS sequence"/>
</dbReference>
<gene>
    <name evidence="2" type="ORF">SBF1_780006</name>
</gene>
<reference evidence="3" key="1">
    <citation type="submission" date="2018-02" db="EMBL/GenBank/DDBJ databases">
        <authorList>
            <person name="Hausmann B."/>
        </authorList>
    </citation>
    <scope>NUCLEOTIDE SEQUENCE [LARGE SCALE GENOMIC DNA]</scope>
    <source>
        <strain evidence="3">Peat soil MAG SbF1</strain>
    </source>
</reference>
<name>A0A2U3LS37_9FIRM</name>
<dbReference type="EMBL" id="OMOF01000756">
    <property type="protein sequence ID" value="SPF54629.1"/>
    <property type="molecule type" value="Genomic_DNA"/>
</dbReference>
<feature type="transmembrane region" description="Helical" evidence="1">
    <location>
        <begin position="12"/>
        <end position="31"/>
    </location>
</feature>
<accession>A0A2U3LS37</accession>